<dbReference type="EMBL" id="JAOZYC010000155">
    <property type="protein sequence ID" value="MEB8342025.1"/>
    <property type="molecule type" value="Genomic_DNA"/>
</dbReference>
<dbReference type="Gene3D" id="3.40.50.80">
    <property type="entry name" value="Nucleotide-binding domain of ferredoxin-NADP reductase (FNR) module"/>
    <property type="match status" value="1"/>
</dbReference>
<dbReference type="InterPro" id="IPR017938">
    <property type="entry name" value="Riboflavin_synthase-like_b-brl"/>
</dbReference>
<sequence>MQRGNITATRVKPESARPLRLHVLRSERLSPHFARVTLGGGDLAHFRPMGYDQWFRLFLPSGPDADASLGRVPDRLTTVSYLKLLGGPKETRPVLRNYTVRAHRAEGPQGPELDVDFVLHGHDDEAAAGPAATWAQNCGPGDPVVLVDEGTGFNPPEGTRQVALAADESGLPALAGVLASLPADTTGWAVVEVPTPEDRQKLTAPPGVEVVWVDRGDTAPPVPGAAALARAGQLPLPDGPLYGWAVGESGLATGLRRHWVAQGVPKDRIMFCGYWKH</sequence>
<organism evidence="2 3">
    <name type="scientific">Streptomyces endophyticus</name>
    <dbReference type="NCBI Taxonomy" id="714166"/>
    <lineage>
        <taxon>Bacteria</taxon>
        <taxon>Bacillati</taxon>
        <taxon>Actinomycetota</taxon>
        <taxon>Actinomycetes</taxon>
        <taxon>Kitasatosporales</taxon>
        <taxon>Streptomycetaceae</taxon>
        <taxon>Streptomyces</taxon>
    </lineage>
</organism>
<comment type="caution">
    <text evidence="2">The sequence shown here is derived from an EMBL/GenBank/DDBJ whole genome shotgun (WGS) entry which is preliminary data.</text>
</comment>
<keyword evidence="3" id="KW-1185">Reference proteome</keyword>
<dbReference type="SUPFAM" id="SSF63380">
    <property type="entry name" value="Riboflavin synthase domain-like"/>
    <property type="match status" value="1"/>
</dbReference>
<dbReference type="InterPro" id="IPR013113">
    <property type="entry name" value="SIP_FAD-bd"/>
</dbReference>
<dbReference type="PANTHER" id="PTHR30157:SF0">
    <property type="entry name" value="NADPH-DEPENDENT FERRIC-CHELATE REDUCTASE"/>
    <property type="match status" value="1"/>
</dbReference>
<dbReference type="PROSITE" id="PS51384">
    <property type="entry name" value="FAD_FR"/>
    <property type="match status" value="1"/>
</dbReference>
<evidence type="ECO:0000313" key="3">
    <source>
        <dbReference type="Proteomes" id="UP001354931"/>
    </source>
</evidence>
<dbReference type="InterPro" id="IPR017927">
    <property type="entry name" value="FAD-bd_FR_type"/>
</dbReference>
<dbReference type="InterPro" id="IPR007037">
    <property type="entry name" value="SIP_rossman_dom"/>
</dbReference>
<dbReference type="RefSeq" id="WP_326021350.1">
    <property type="nucleotide sequence ID" value="NZ_JAOZYC010000155.1"/>
</dbReference>
<proteinExistence type="predicted"/>
<dbReference type="PANTHER" id="PTHR30157">
    <property type="entry name" value="FERRIC REDUCTASE, NADPH-DEPENDENT"/>
    <property type="match status" value="1"/>
</dbReference>
<evidence type="ECO:0000313" key="2">
    <source>
        <dbReference type="EMBL" id="MEB8342025.1"/>
    </source>
</evidence>
<dbReference type="CDD" id="cd06193">
    <property type="entry name" value="siderophore_interacting"/>
    <property type="match status" value="1"/>
</dbReference>
<reference evidence="2 3" key="1">
    <citation type="submission" date="2022-10" db="EMBL/GenBank/DDBJ databases">
        <authorList>
            <person name="Xie J."/>
            <person name="Shen N."/>
        </authorList>
    </citation>
    <scope>NUCLEOTIDE SEQUENCE [LARGE SCALE GENOMIC DNA]</scope>
    <source>
        <strain evidence="2 3">YIM65594</strain>
    </source>
</reference>
<protein>
    <submittedName>
        <fullName evidence="2">Siderophore-interacting protein</fullName>
    </submittedName>
</protein>
<dbReference type="InterPro" id="IPR039374">
    <property type="entry name" value="SIP_fam"/>
</dbReference>
<gene>
    <name evidence="2" type="ORF">OKJ99_31470</name>
</gene>
<evidence type="ECO:0000259" key="1">
    <source>
        <dbReference type="PROSITE" id="PS51384"/>
    </source>
</evidence>
<dbReference type="Proteomes" id="UP001354931">
    <property type="component" value="Unassembled WGS sequence"/>
</dbReference>
<name>A0ABU6FDB3_9ACTN</name>
<dbReference type="Pfam" id="PF08021">
    <property type="entry name" value="FAD_binding_9"/>
    <property type="match status" value="1"/>
</dbReference>
<feature type="domain" description="FAD-binding FR-type" evidence="1">
    <location>
        <begin position="16"/>
        <end position="163"/>
    </location>
</feature>
<dbReference type="Gene3D" id="2.40.30.10">
    <property type="entry name" value="Translation factors"/>
    <property type="match status" value="1"/>
</dbReference>
<accession>A0ABU6FDB3</accession>
<dbReference type="InterPro" id="IPR039261">
    <property type="entry name" value="FNR_nucleotide-bd"/>
</dbReference>
<dbReference type="Pfam" id="PF04954">
    <property type="entry name" value="SIP"/>
    <property type="match status" value="1"/>
</dbReference>